<name>R7WI12_9NOCA</name>
<feature type="domain" description="Putative Flp pilus-assembly TadG-like N-terminal" evidence="2">
    <location>
        <begin position="18"/>
        <end position="64"/>
    </location>
</feature>
<dbReference type="EMBL" id="APMY01000117">
    <property type="protein sequence ID" value="EOM74797.1"/>
    <property type="molecule type" value="Genomic_DNA"/>
</dbReference>
<keyword evidence="1" id="KW-0812">Transmembrane</keyword>
<protein>
    <recommendedName>
        <fullName evidence="2">Putative Flp pilus-assembly TadG-like N-terminal domain-containing protein</fullName>
    </recommendedName>
</protein>
<evidence type="ECO:0000313" key="4">
    <source>
        <dbReference type="Proteomes" id="UP000013525"/>
    </source>
</evidence>
<dbReference type="Proteomes" id="UP000013525">
    <property type="component" value="Unassembled WGS sequence"/>
</dbReference>
<dbReference type="InterPro" id="IPR028087">
    <property type="entry name" value="Tad_N"/>
</dbReference>
<dbReference type="NCBIfam" id="TIGR03816">
    <property type="entry name" value="tadE_like_DECH"/>
    <property type="match status" value="1"/>
</dbReference>
<reference evidence="3 4" key="1">
    <citation type="journal article" date="2013" name="Genome Announc.">
        <title>Draft Genome Sequence of Rhodococcus rhodnii Strain LMG5362, a Symbiont of Rhodnius prolixus (Hemiptera, Reduviidae, Triatominae), the Principle Vector of Trypanosoma cruzi.</title>
        <authorList>
            <person name="Pachebat J.A."/>
            <person name="van Keulen G."/>
            <person name="Whitten M.M."/>
            <person name="Girdwood S."/>
            <person name="Del Sol R."/>
            <person name="Dyson P.J."/>
            <person name="Facey P.D."/>
        </authorList>
    </citation>
    <scope>NUCLEOTIDE SEQUENCE [LARGE SCALE GENOMIC DNA]</scope>
    <source>
        <strain evidence="3 4">LMG 5362</strain>
    </source>
</reference>
<accession>R7WI12</accession>
<proteinExistence type="predicted"/>
<evidence type="ECO:0000256" key="1">
    <source>
        <dbReference type="SAM" id="Phobius"/>
    </source>
</evidence>
<sequence>MCGDVGGGAVTSRANDEGVATVVGAFAIVVLVAATAGVVHVGSAVSARHRAQSVADLAAIAAAVSLDRGEAVACGAARTVARRSAATVDSCDVVAWDVTVEVSVVPALPLSAPARAIARAGPVDE</sequence>
<dbReference type="eggNOG" id="ENOG5033B4F">
    <property type="taxonomic scope" value="Bacteria"/>
</dbReference>
<dbReference type="InterPro" id="IPR021202">
    <property type="entry name" value="Rv3654c-like"/>
</dbReference>
<keyword evidence="1" id="KW-1133">Transmembrane helix</keyword>
<dbReference type="Pfam" id="PF13400">
    <property type="entry name" value="Tad"/>
    <property type="match status" value="1"/>
</dbReference>
<organism evidence="3 4">
    <name type="scientific">Rhodococcus rhodnii LMG 5362</name>
    <dbReference type="NCBI Taxonomy" id="1273125"/>
    <lineage>
        <taxon>Bacteria</taxon>
        <taxon>Bacillati</taxon>
        <taxon>Actinomycetota</taxon>
        <taxon>Actinomycetes</taxon>
        <taxon>Mycobacteriales</taxon>
        <taxon>Nocardiaceae</taxon>
        <taxon>Rhodococcus</taxon>
    </lineage>
</organism>
<keyword evidence="1" id="KW-0472">Membrane</keyword>
<dbReference type="PATRIC" id="fig|1273125.3.peg.3690"/>
<dbReference type="AlphaFoldDB" id="R7WI12"/>
<evidence type="ECO:0000259" key="2">
    <source>
        <dbReference type="Pfam" id="PF13400"/>
    </source>
</evidence>
<evidence type="ECO:0000313" key="3">
    <source>
        <dbReference type="EMBL" id="EOM74797.1"/>
    </source>
</evidence>
<gene>
    <name evidence="3" type="ORF">Rrhod_3878</name>
</gene>
<keyword evidence="4" id="KW-1185">Reference proteome</keyword>
<feature type="transmembrane region" description="Helical" evidence="1">
    <location>
        <begin position="20"/>
        <end position="41"/>
    </location>
</feature>
<comment type="caution">
    <text evidence="3">The sequence shown here is derived from an EMBL/GenBank/DDBJ whole genome shotgun (WGS) entry which is preliminary data.</text>
</comment>